<dbReference type="Pfam" id="PF02837">
    <property type="entry name" value="Glyco_hydro_2_N"/>
    <property type="match status" value="1"/>
</dbReference>
<evidence type="ECO:0008006" key="11">
    <source>
        <dbReference type="Google" id="ProtNLM"/>
    </source>
</evidence>
<dbReference type="Gene3D" id="2.60.40.10">
    <property type="entry name" value="Immunoglobulins"/>
    <property type="match status" value="2"/>
</dbReference>
<dbReference type="SUPFAM" id="SSF49303">
    <property type="entry name" value="beta-Galactosidase/glucuronidase domain"/>
    <property type="match status" value="1"/>
</dbReference>
<evidence type="ECO:0000256" key="3">
    <source>
        <dbReference type="ARBA" id="ARBA00023295"/>
    </source>
</evidence>
<feature type="domain" description="Glycoside hydrolase family 2 catalytic" evidence="6">
    <location>
        <begin position="305"/>
        <end position="607"/>
    </location>
</feature>
<dbReference type="SUPFAM" id="SSF51445">
    <property type="entry name" value="(Trans)glycosidases"/>
    <property type="match status" value="1"/>
</dbReference>
<feature type="domain" description="Malectin" evidence="8">
    <location>
        <begin position="705"/>
        <end position="850"/>
    </location>
</feature>
<dbReference type="InterPro" id="IPR008979">
    <property type="entry name" value="Galactose-bd-like_sf"/>
</dbReference>
<evidence type="ECO:0000313" key="10">
    <source>
        <dbReference type="Proteomes" id="UP000078459"/>
    </source>
</evidence>
<dbReference type="RefSeq" id="WP_068821073.1">
    <property type="nucleotide sequence ID" value="NZ_LWHJ01000011.1"/>
</dbReference>
<dbReference type="InterPro" id="IPR006103">
    <property type="entry name" value="Glyco_hydro_2_cat"/>
</dbReference>
<reference evidence="9 10" key="1">
    <citation type="submission" date="2016-04" db="EMBL/GenBank/DDBJ databases">
        <authorList>
            <person name="Evans L.H."/>
            <person name="Alamgir A."/>
            <person name="Owens N."/>
            <person name="Weber N.D."/>
            <person name="Virtaneva K."/>
            <person name="Barbian K."/>
            <person name="Babar A."/>
            <person name="Rosenke K."/>
        </authorList>
    </citation>
    <scope>NUCLEOTIDE SEQUENCE [LARGE SCALE GENOMIC DNA]</scope>
    <source>
        <strain evidence="9 10">CCM 8644</strain>
    </source>
</reference>
<dbReference type="PANTHER" id="PTHR42732">
    <property type="entry name" value="BETA-GALACTOSIDASE"/>
    <property type="match status" value="1"/>
</dbReference>
<reference evidence="9 10" key="2">
    <citation type="submission" date="2016-06" db="EMBL/GenBank/DDBJ databases">
        <title>Pedobacter psychrophilus sp. nov., isolated from Antarctic fragmentary rock.</title>
        <authorList>
            <person name="Svec P."/>
        </authorList>
    </citation>
    <scope>NUCLEOTIDE SEQUENCE [LARGE SCALE GENOMIC DNA]</scope>
    <source>
        <strain evidence="9 10">CCM 8644</strain>
    </source>
</reference>
<dbReference type="Gene3D" id="2.60.120.260">
    <property type="entry name" value="Galactose-binding domain-like"/>
    <property type="match status" value="1"/>
</dbReference>
<dbReference type="GO" id="GO:0004553">
    <property type="term" value="F:hydrolase activity, hydrolyzing O-glycosyl compounds"/>
    <property type="evidence" value="ECO:0007669"/>
    <property type="project" value="InterPro"/>
</dbReference>
<dbReference type="PANTHER" id="PTHR42732:SF1">
    <property type="entry name" value="BETA-MANNOSIDASE"/>
    <property type="match status" value="1"/>
</dbReference>
<dbReference type="PRINTS" id="PR00132">
    <property type="entry name" value="GLHYDRLASE2"/>
</dbReference>
<dbReference type="GO" id="GO:0005975">
    <property type="term" value="P:carbohydrate metabolic process"/>
    <property type="evidence" value="ECO:0007669"/>
    <property type="project" value="InterPro"/>
</dbReference>
<dbReference type="InterPro" id="IPR036156">
    <property type="entry name" value="Beta-gal/glucu_dom_sf"/>
</dbReference>
<evidence type="ECO:0000259" key="8">
    <source>
        <dbReference type="Pfam" id="PF11721"/>
    </source>
</evidence>
<feature type="chain" id="PRO_5008100667" description="Beta-galactosidase" evidence="4">
    <location>
        <begin position="24"/>
        <end position="869"/>
    </location>
</feature>
<dbReference type="Pfam" id="PF00703">
    <property type="entry name" value="Glyco_hydro_2"/>
    <property type="match status" value="1"/>
</dbReference>
<dbReference type="Gene3D" id="3.20.20.80">
    <property type="entry name" value="Glycosidases"/>
    <property type="match status" value="1"/>
</dbReference>
<dbReference type="Pfam" id="PF11721">
    <property type="entry name" value="Malectin"/>
    <property type="match status" value="1"/>
</dbReference>
<dbReference type="InterPro" id="IPR006101">
    <property type="entry name" value="Glyco_hydro_2"/>
</dbReference>
<dbReference type="EMBL" id="LWHJ01000011">
    <property type="protein sequence ID" value="OAQ42042.1"/>
    <property type="molecule type" value="Genomic_DNA"/>
</dbReference>
<sequence length="869" mass="98292">MLNIFKPLGFLLYCFFISATVFAQTNNSISLDKNWKFQYGGTDFAETKDFNDQAWSTVNVPHTWNAKDVFDDDLTYARGIAWYRKNIDISNSQLNQKASLYFDGVYQTADVYVNGAFVGCHKGGYTAFTFDITGFLNIGKNTIAVKVDNTQDSFIPPLSIGYASYGGIYRPVKLIFANEVNFYGLYASSGIKIKTPQVNKQSAVVSIDASIKNSATQSKNITLTHQIYNDKNEPIKSLTKDFTLQSNETTTISLNSDIQNPNLWSPETPTLYHIKSNLKIDGKEVASITNPLGFKWFNFSAATGFSLNGAKYILKGTNRHQDMEGKGDALSNQDHLRDIQMIKDMGANFIRLAHYPQSPRVLALADSLGILIWEEIPVVNYMNPVPEFLANAENMAKEMINQGFNHPSIIIWGSMNEILLWGKNAERVTEHANEKDYIKVLHQYAISLDSLVKVTDPSRYSVIAMHQSKEYDEFKLSQIAQISAYNIYAGWYGGKVTELKGYLDERHKQYPNQILFVSEYGAGSDARLNTSKPQRLDFSSQYTRYYHEEYLRQFKQMPYLSGTAVWNQFDFSQPNIGGTIINTNQKGLVNFNRTPKDVYYLYQANWSTKPMVHIASSEWTQRAGNENEKAEITIYSNLKNVSLNLNGKKQGTKSLNDIKKAVYELPLKYGENFIEAFGYDGNNLIKDTLIINLRSREIDAKSFKSIAINIGANTQYLDKQGQIWLEDQAYKKGEFGYIGGNPITMNLKKVIRGTSDVPLFYSSLEDLQGYKIDVSDGNYELTLGFVEQESTNEVDRVFSVKANDKEIINNLELNKQIGEFKSYQKTFNVKVKNNEGINLTFTAAKGKTILSELSVQKVISNTDNLNAKD</sequence>
<dbReference type="Pfam" id="PF02836">
    <property type="entry name" value="Glyco_hydro_2_C"/>
    <property type="match status" value="1"/>
</dbReference>
<feature type="domain" description="Glycoside hydrolase family 2 immunoglobulin-like beta-sandwich" evidence="5">
    <location>
        <begin position="192"/>
        <end position="295"/>
    </location>
</feature>
<dbReference type="Proteomes" id="UP000078459">
    <property type="component" value="Unassembled WGS sequence"/>
</dbReference>
<dbReference type="SUPFAM" id="SSF49785">
    <property type="entry name" value="Galactose-binding domain-like"/>
    <property type="match status" value="1"/>
</dbReference>
<comment type="caution">
    <text evidence="9">The sequence shown here is derived from an EMBL/GenBank/DDBJ whole genome shotgun (WGS) entry which is preliminary data.</text>
</comment>
<proteinExistence type="inferred from homology"/>
<evidence type="ECO:0000256" key="2">
    <source>
        <dbReference type="ARBA" id="ARBA00022801"/>
    </source>
</evidence>
<keyword evidence="2" id="KW-0378">Hydrolase</keyword>
<dbReference type="Gene3D" id="2.60.120.430">
    <property type="entry name" value="Galactose-binding lectin"/>
    <property type="match status" value="1"/>
</dbReference>
<organism evidence="9 10">
    <name type="scientific">Pedobacter psychrophilus</name>
    <dbReference type="NCBI Taxonomy" id="1826909"/>
    <lineage>
        <taxon>Bacteria</taxon>
        <taxon>Pseudomonadati</taxon>
        <taxon>Bacteroidota</taxon>
        <taxon>Sphingobacteriia</taxon>
        <taxon>Sphingobacteriales</taxon>
        <taxon>Sphingobacteriaceae</taxon>
        <taxon>Pedobacter</taxon>
    </lineage>
</organism>
<protein>
    <recommendedName>
        <fullName evidence="11">Beta-galactosidase</fullName>
    </recommendedName>
</protein>
<dbReference type="AlphaFoldDB" id="A0A179DMM6"/>
<evidence type="ECO:0000256" key="1">
    <source>
        <dbReference type="ARBA" id="ARBA00007401"/>
    </source>
</evidence>
<evidence type="ECO:0000256" key="4">
    <source>
        <dbReference type="SAM" id="SignalP"/>
    </source>
</evidence>
<evidence type="ECO:0000259" key="7">
    <source>
        <dbReference type="Pfam" id="PF02837"/>
    </source>
</evidence>
<evidence type="ECO:0000259" key="5">
    <source>
        <dbReference type="Pfam" id="PF00703"/>
    </source>
</evidence>
<keyword evidence="10" id="KW-1185">Reference proteome</keyword>
<feature type="domain" description="Glycosyl hydrolases family 2 sugar binding" evidence="7">
    <location>
        <begin position="54"/>
        <end position="175"/>
    </location>
</feature>
<evidence type="ECO:0000313" key="9">
    <source>
        <dbReference type="EMBL" id="OAQ42042.1"/>
    </source>
</evidence>
<dbReference type="STRING" id="1826909.A5893_02700"/>
<accession>A0A179DMM6</accession>
<dbReference type="InterPro" id="IPR021720">
    <property type="entry name" value="Malectin_dom"/>
</dbReference>
<dbReference type="InterPro" id="IPR013783">
    <property type="entry name" value="Ig-like_fold"/>
</dbReference>
<gene>
    <name evidence="9" type="ORF">A5893_02700</name>
</gene>
<dbReference type="InterPro" id="IPR006102">
    <property type="entry name" value="Ig-like_GH2"/>
</dbReference>
<dbReference type="InterPro" id="IPR017853">
    <property type="entry name" value="GH"/>
</dbReference>
<keyword evidence="3" id="KW-0326">Glycosidase</keyword>
<feature type="signal peptide" evidence="4">
    <location>
        <begin position="1"/>
        <end position="23"/>
    </location>
</feature>
<name>A0A179DMM6_9SPHI</name>
<dbReference type="InterPro" id="IPR006104">
    <property type="entry name" value="Glyco_hydro_2_N"/>
</dbReference>
<dbReference type="OrthoDB" id="9801077at2"/>
<dbReference type="InterPro" id="IPR051913">
    <property type="entry name" value="GH2_Domain-Containing"/>
</dbReference>
<evidence type="ECO:0000259" key="6">
    <source>
        <dbReference type="Pfam" id="PF02836"/>
    </source>
</evidence>
<comment type="similarity">
    <text evidence="1">Belongs to the glycosyl hydrolase 2 family.</text>
</comment>
<keyword evidence="4" id="KW-0732">Signal</keyword>